<gene>
    <name evidence="1" type="ORF">DLJ53_31770</name>
</gene>
<dbReference type="EMBL" id="QHHQ01000011">
    <property type="protein sequence ID" value="RAH96835.1"/>
    <property type="molecule type" value="Genomic_DNA"/>
</dbReference>
<dbReference type="Proteomes" id="UP000249590">
    <property type="component" value="Unassembled WGS sequence"/>
</dbReference>
<keyword evidence="2" id="KW-1185">Reference proteome</keyword>
<organism evidence="1 2">
    <name type="scientific">Acuticoccus sediminis</name>
    <dbReference type="NCBI Taxonomy" id="2184697"/>
    <lineage>
        <taxon>Bacteria</taxon>
        <taxon>Pseudomonadati</taxon>
        <taxon>Pseudomonadota</taxon>
        <taxon>Alphaproteobacteria</taxon>
        <taxon>Hyphomicrobiales</taxon>
        <taxon>Amorphaceae</taxon>
        <taxon>Acuticoccus</taxon>
    </lineage>
</organism>
<dbReference type="AlphaFoldDB" id="A0A8B2NL04"/>
<evidence type="ECO:0000313" key="1">
    <source>
        <dbReference type="EMBL" id="RAH96835.1"/>
    </source>
</evidence>
<accession>A0A8B2NL04</accession>
<sequence length="78" mass="8730">MAHRQRVMALSAIPGPRFTLSHAVLKQAQDETAGDLEWLKTEFGIELPEPVVVPLEEVVSDFTEEEAMATSLRMFPSF</sequence>
<protein>
    <submittedName>
        <fullName evidence="1">Uncharacterized protein</fullName>
    </submittedName>
</protein>
<comment type="caution">
    <text evidence="1">The sequence shown here is derived from an EMBL/GenBank/DDBJ whole genome shotgun (WGS) entry which is preliminary data.</text>
</comment>
<evidence type="ECO:0000313" key="2">
    <source>
        <dbReference type="Proteomes" id="UP000249590"/>
    </source>
</evidence>
<proteinExistence type="predicted"/>
<name>A0A8B2NL04_9HYPH</name>
<reference evidence="1 2" key="1">
    <citation type="submission" date="2018-05" db="EMBL/GenBank/DDBJ databases">
        <title>Acuticoccus sediminis sp. nov., isolated from deep-sea sediment of Indian Ocean.</title>
        <authorList>
            <person name="Liu X."/>
            <person name="Lai Q."/>
            <person name="Du Y."/>
            <person name="Sun F."/>
            <person name="Zhang X."/>
            <person name="Wang S."/>
            <person name="Shao Z."/>
        </authorList>
    </citation>
    <scope>NUCLEOTIDE SEQUENCE [LARGE SCALE GENOMIC DNA]</scope>
    <source>
        <strain evidence="1 2">PTG4-2</strain>
    </source>
</reference>